<organism evidence="2 3">
    <name type="scientific">Burkholderia pseudomultivorans</name>
    <dbReference type="NCBI Taxonomy" id="1207504"/>
    <lineage>
        <taxon>Bacteria</taxon>
        <taxon>Pseudomonadati</taxon>
        <taxon>Pseudomonadota</taxon>
        <taxon>Betaproteobacteria</taxon>
        <taxon>Burkholderiales</taxon>
        <taxon>Burkholderiaceae</taxon>
        <taxon>Burkholderia</taxon>
        <taxon>Burkholderia cepacia complex</taxon>
    </lineage>
</organism>
<accession>A0A6P2HER2</accession>
<dbReference type="AlphaFoldDB" id="A0A6P2HER2"/>
<dbReference type="Proteomes" id="UP000494162">
    <property type="component" value="Unassembled WGS sequence"/>
</dbReference>
<evidence type="ECO:0000256" key="1">
    <source>
        <dbReference type="SAM" id="MobiDB-lite"/>
    </source>
</evidence>
<reference evidence="2 3" key="1">
    <citation type="submission" date="2019-09" db="EMBL/GenBank/DDBJ databases">
        <authorList>
            <person name="Depoorter E."/>
        </authorList>
    </citation>
    <scope>NUCLEOTIDE SEQUENCE [LARGE SCALE GENOMIC DNA]</scope>
    <source>
        <strain evidence="2">LMG 26883</strain>
    </source>
</reference>
<dbReference type="RefSeq" id="WP_174901427.1">
    <property type="nucleotide sequence ID" value="NZ_CABVPP010000002.1"/>
</dbReference>
<dbReference type="InterPro" id="IPR056909">
    <property type="entry name" value="SU10_portal"/>
</dbReference>
<feature type="region of interest" description="Disordered" evidence="1">
    <location>
        <begin position="241"/>
        <end position="265"/>
    </location>
</feature>
<proteinExistence type="predicted"/>
<dbReference type="EMBL" id="CABVPP010000002">
    <property type="protein sequence ID" value="VWB15246.1"/>
    <property type="molecule type" value="Genomic_DNA"/>
</dbReference>
<gene>
    <name evidence="2" type="ORF">BPS26883_00547</name>
</gene>
<sequence length="807" mass="89282">MNQDELMNQVGMAMMPDTNPSDVAMVPAPVQVVESIGSDDEPRGASRMSDETISSILDAHIRSAEDWIGSEIQQQQAKAMEYYFGEPEGDLAPPKVEDRSDIVDTVVSDQIEWLMPTLMEIFYASGDPVRFTPNRPGDEDAADQMTMVVNHVVNVQNPGFQIFEDWFKSALLSKVGIVKAWWQVETTDTRETYQALTDIQLAILTQDPGVVVTSVESFVDPQAERAAMDQYQQQVQLYQAQQAGQQLPPGPDGSPAPQLPPPQPINLEQLPRLHNVVLTRSKKAGHVAIEAVMPEDFLVSARSRRVRDGFCAHRVRKTLSDLKAEGYENVDLIDSEPNAVAADLSEVALARQNEQNRVVTNALDDGFGDESQREVELYECYLPIDVDGDGISEWRKITKAGNAILDNEVVDGPPFALVSPISIPGLLIGRSIADLAMPIQRIKTKFLRGLDDNMQIQINGRVGLVEGKVNVNDWMNNRPGGGVRIKSADAIVPIKQGLPDIAGAMQLLQYVDAMSQERTGITKYSQGLDADTLNHTADGIKRITARADLRVKMIARKFAETGVTDLFRLIQKLLMQHQDKPMSIALSKGKWVDIDPRVWRNEYSMKVVVGTGTGDMTERVAHLTQLFGMQQTLAQSPNPQIAGMVTPQNLQRTVHEIVKALQLGEPSMFVSDPPPPPPAPPAPPPDPQAQLIAGQIQVEREKAHLKQQTDAAKIELDARLQTEHERLLDARERDVAAQKLAWEREKFYASLAAERERAAFSAKITDPSVERAMNDSIQLDQQQEQAQALADQERIAWAQMNNGGQPA</sequence>
<feature type="region of interest" description="Disordered" evidence="1">
    <location>
        <begin position="666"/>
        <end position="688"/>
    </location>
</feature>
<feature type="compositionally biased region" description="Pro residues" evidence="1">
    <location>
        <begin position="248"/>
        <end position="264"/>
    </location>
</feature>
<feature type="compositionally biased region" description="Pro residues" evidence="1">
    <location>
        <begin position="672"/>
        <end position="687"/>
    </location>
</feature>
<evidence type="ECO:0000313" key="2">
    <source>
        <dbReference type="EMBL" id="VWB15246.1"/>
    </source>
</evidence>
<protein>
    <recommendedName>
        <fullName evidence="4">Portal protein</fullName>
    </recommendedName>
</protein>
<evidence type="ECO:0000313" key="3">
    <source>
        <dbReference type="Proteomes" id="UP000494162"/>
    </source>
</evidence>
<evidence type="ECO:0008006" key="4">
    <source>
        <dbReference type="Google" id="ProtNLM"/>
    </source>
</evidence>
<name>A0A6P2HER2_9BURK</name>
<dbReference type="GeneID" id="93167565"/>
<dbReference type="Pfam" id="PF23899">
    <property type="entry name" value="SU10_portal"/>
    <property type="match status" value="1"/>
</dbReference>